<dbReference type="Gene3D" id="3.40.50.300">
    <property type="entry name" value="P-loop containing nucleotide triphosphate hydrolases"/>
    <property type="match status" value="1"/>
</dbReference>
<gene>
    <name evidence="2" type="ORF">TM448A00583_0014</name>
</gene>
<sequence length="444" mass="50895">MNEQRIHWKPHPGVQEDCLAYEEIDEKLYGGGRGGGKTDVGMVWMVHPDYVNHSAFRGLVIRRNSIDLSDWADRARVMYEPLRAVVTGNPVTIEFPTGAKIRTGHLKDADSYTKYQGHEYQRVLIEEASHIPSEDLYEKLLGSKRSKYPELIPRAMLTSNPDGDGRVWLKKRFRIKPVSAAGKIQHFKTEDGETRMYIHSTLDDNPTIQHDEKYKRFLLGITDPDLRKAWRQGDWDSFSVKGSYYGDSLRQMKAEGRILAFNADPQVPVYTYWDLGIGDSMVILFIQYAGNECHLVDLIEMTGEGLEYYAREILNKPFLYGGHFLPHDAKARELGTGKSREEVLKGLLPHSITVLPALGVDDGIQAVRSKIYKLWINERKCQRVVDAIEIYRKEWIEELQTFKDKPVHDWSSHICDALRMWAIAPEPSPNAVTTVSRENLYSTI</sequence>
<name>A0A6H1ZI75_9ZZZZ</name>
<protein>
    <submittedName>
        <fullName evidence="2">Putative terminase</fullName>
    </submittedName>
</protein>
<dbReference type="EMBL" id="MT144027">
    <property type="protein sequence ID" value="QJA46975.1"/>
    <property type="molecule type" value="Genomic_DNA"/>
</dbReference>
<dbReference type="InterPro" id="IPR027417">
    <property type="entry name" value="P-loop_NTPase"/>
</dbReference>
<evidence type="ECO:0000259" key="1">
    <source>
        <dbReference type="Pfam" id="PF04466"/>
    </source>
</evidence>
<evidence type="ECO:0000313" key="2">
    <source>
        <dbReference type="EMBL" id="QJA46975.1"/>
    </source>
</evidence>
<accession>A0A6H1ZI75</accession>
<proteinExistence type="predicted"/>
<dbReference type="Gene3D" id="3.30.420.280">
    <property type="match status" value="1"/>
</dbReference>
<organism evidence="2">
    <name type="scientific">viral metagenome</name>
    <dbReference type="NCBI Taxonomy" id="1070528"/>
    <lineage>
        <taxon>unclassified sequences</taxon>
        <taxon>metagenomes</taxon>
        <taxon>organismal metagenomes</taxon>
    </lineage>
</organism>
<dbReference type="Pfam" id="PF04466">
    <property type="entry name" value="Terminase_3"/>
    <property type="match status" value="1"/>
</dbReference>
<dbReference type="AlphaFoldDB" id="A0A6H1ZI75"/>
<dbReference type="InterPro" id="IPR035412">
    <property type="entry name" value="Terminase_L_N"/>
</dbReference>
<feature type="domain" description="Phage terminase large subunit N-terminal" evidence="1">
    <location>
        <begin position="29"/>
        <end position="216"/>
    </location>
</feature>
<reference evidence="2" key="1">
    <citation type="submission" date="2020-03" db="EMBL/GenBank/DDBJ databases">
        <title>The deep terrestrial virosphere.</title>
        <authorList>
            <person name="Holmfeldt K."/>
            <person name="Nilsson E."/>
            <person name="Simone D."/>
            <person name="Lopez-Fernandez M."/>
            <person name="Wu X."/>
            <person name="de Brujin I."/>
            <person name="Lundin D."/>
            <person name="Andersson A."/>
            <person name="Bertilsson S."/>
            <person name="Dopson M."/>
        </authorList>
    </citation>
    <scope>NUCLEOTIDE SEQUENCE</scope>
    <source>
        <strain evidence="2">TM448A00583</strain>
    </source>
</reference>